<evidence type="ECO:0000313" key="2">
    <source>
        <dbReference type="EMBL" id="CAE7342127.1"/>
    </source>
</evidence>
<keyword evidence="3" id="KW-1185">Reference proteome</keyword>
<protein>
    <submittedName>
        <fullName evidence="2">Uncharacterized protein</fullName>
    </submittedName>
</protein>
<feature type="compositionally biased region" description="Basic and acidic residues" evidence="1">
    <location>
        <begin position="10"/>
        <end position="35"/>
    </location>
</feature>
<comment type="caution">
    <text evidence="2">The sequence shown here is derived from an EMBL/GenBank/DDBJ whole genome shotgun (WGS) entry which is preliminary data.</text>
</comment>
<proteinExistence type="predicted"/>
<organism evidence="2 3">
    <name type="scientific">Symbiodinium necroappetens</name>
    <dbReference type="NCBI Taxonomy" id="1628268"/>
    <lineage>
        <taxon>Eukaryota</taxon>
        <taxon>Sar</taxon>
        <taxon>Alveolata</taxon>
        <taxon>Dinophyceae</taxon>
        <taxon>Suessiales</taxon>
        <taxon>Symbiodiniaceae</taxon>
        <taxon>Symbiodinium</taxon>
    </lineage>
</organism>
<gene>
    <name evidence="2" type="ORF">SNEC2469_LOCUS8822</name>
</gene>
<dbReference type="EMBL" id="CAJNJA010014428">
    <property type="protein sequence ID" value="CAE7342127.1"/>
    <property type="molecule type" value="Genomic_DNA"/>
</dbReference>
<evidence type="ECO:0000256" key="1">
    <source>
        <dbReference type="SAM" id="MobiDB-lite"/>
    </source>
</evidence>
<dbReference type="Proteomes" id="UP000601435">
    <property type="component" value="Unassembled WGS sequence"/>
</dbReference>
<feature type="region of interest" description="Disordered" evidence="1">
    <location>
        <begin position="1"/>
        <end position="35"/>
    </location>
</feature>
<sequence length="116" mass="12734">MVKPGRLAKAAREKAGLDRKGPRAPTSEEKDAPHALADEVYEEEVVQAENDGVMDCEEEMFTDLAEAIIPVGDRTWCPEEAARNAKLALEEAEMAAAEAESYLMELDMLLKKDIGV</sequence>
<name>A0A812P2A0_9DINO</name>
<dbReference type="AlphaFoldDB" id="A0A812P2A0"/>
<accession>A0A812P2A0</accession>
<reference evidence="2" key="1">
    <citation type="submission" date="2021-02" db="EMBL/GenBank/DDBJ databases">
        <authorList>
            <person name="Dougan E. K."/>
            <person name="Rhodes N."/>
            <person name="Thang M."/>
            <person name="Chan C."/>
        </authorList>
    </citation>
    <scope>NUCLEOTIDE SEQUENCE</scope>
</reference>
<evidence type="ECO:0000313" key="3">
    <source>
        <dbReference type="Proteomes" id="UP000601435"/>
    </source>
</evidence>
<dbReference type="OrthoDB" id="434168at2759"/>